<keyword evidence="2" id="KW-1133">Transmembrane helix</keyword>
<proteinExistence type="predicted"/>
<feature type="region of interest" description="Disordered" evidence="1">
    <location>
        <begin position="1"/>
        <end position="29"/>
    </location>
</feature>
<comment type="caution">
    <text evidence="3">The sequence shown here is derived from an EMBL/GenBank/DDBJ whole genome shotgun (WGS) entry which is preliminary data.</text>
</comment>
<evidence type="ECO:0000313" key="4">
    <source>
        <dbReference type="Proteomes" id="UP000625711"/>
    </source>
</evidence>
<gene>
    <name evidence="3" type="ORF">GWI33_000294</name>
</gene>
<keyword evidence="2" id="KW-0812">Transmembrane</keyword>
<evidence type="ECO:0000256" key="2">
    <source>
        <dbReference type="SAM" id="Phobius"/>
    </source>
</evidence>
<keyword evidence="4" id="KW-1185">Reference proteome</keyword>
<feature type="transmembrane region" description="Helical" evidence="2">
    <location>
        <begin position="73"/>
        <end position="103"/>
    </location>
</feature>
<keyword evidence="2" id="KW-0472">Membrane</keyword>
<dbReference type="EMBL" id="JAACXV010017518">
    <property type="protein sequence ID" value="KAF7264344.1"/>
    <property type="molecule type" value="Genomic_DNA"/>
</dbReference>
<sequence length="108" mass="12122">MENPTVHRACRRSTPGRGAPSKDPADHIESSRDFCGVARLEPIGGIAFNLRHSYRGIRWKNDRSMGGMVRERVLCFINTLGVKYLIALLNSLDLLILSTIYLVSKYTS</sequence>
<dbReference type="Proteomes" id="UP000625711">
    <property type="component" value="Unassembled WGS sequence"/>
</dbReference>
<evidence type="ECO:0000256" key="1">
    <source>
        <dbReference type="SAM" id="MobiDB-lite"/>
    </source>
</evidence>
<accession>A0A834M418</accession>
<name>A0A834M418_RHYFE</name>
<protein>
    <submittedName>
        <fullName evidence="3">Uncharacterized protein</fullName>
    </submittedName>
</protein>
<organism evidence="3 4">
    <name type="scientific">Rhynchophorus ferrugineus</name>
    <name type="common">Red palm weevil</name>
    <name type="synonym">Curculio ferrugineus</name>
    <dbReference type="NCBI Taxonomy" id="354439"/>
    <lineage>
        <taxon>Eukaryota</taxon>
        <taxon>Metazoa</taxon>
        <taxon>Ecdysozoa</taxon>
        <taxon>Arthropoda</taxon>
        <taxon>Hexapoda</taxon>
        <taxon>Insecta</taxon>
        <taxon>Pterygota</taxon>
        <taxon>Neoptera</taxon>
        <taxon>Endopterygota</taxon>
        <taxon>Coleoptera</taxon>
        <taxon>Polyphaga</taxon>
        <taxon>Cucujiformia</taxon>
        <taxon>Curculionidae</taxon>
        <taxon>Dryophthorinae</taxon>
        <taxon>Rhynchophorus</taxon>
    </lineage>
</organism>
<evidence type="ECO:0000313" key="3">
    <source>
        <dbReference type="EMBL" id="KAF7264344.1"/>
    </source>
</evidence>
<reference evidence="3" key="1">
    <citation type="submission" date="2020-08" db="EMBL/GenBank/DDBJ databases">
        <title>Genome sequencing and assembly of the red palm weevil Rhynchophorus ferrugineus.</title>
        <authorList>
            <person name="Dias G.B."/>
            <person name="Bergman C.M."/>
            <person name="Manee M."/>
        </authorList>
    </citation>
    <scope>NUCLEOTIDE SEQUENCE</scope>
    <source>
        <strain evidence="3">AA-2017</strain>
        <tissue evidence="3">Whole larva</tissue>
    </source>
</reference>
<dbReference type="AlphaFoldDB" id="A0A834M418"/>